<sequence>MLIAYQRVPIMSFQPALDFLDGAPLGLFGAGHLGRALARALVDAGWPREQLLICHGGSANTTAALTAAGLGDRVVRAPELFERAKLVFYLVRPQNVDAIAGLTMRPDALLVSFLAGIELQRLPAGTVRAMMSDPASLAKKNGIAALYPENGMIEQVLQALGLRVTLLASESATAAFTALGTCLPMAAAWCLGYDWPIDRAALYAAGRRHDLAGYADIVDWALEVCPKGVTRKALETYLTHAATPGGITEAVLNGLAAGDDIAAALERGVVRCEELAKGC</sequence>
<dbReference type="InterPro" id="IPR028939">
    <property type="entry name" value="P5C_Rdtase_cat_N"/>
</dbReference>
<reference evidence="4 5" key="1">
    <citation type="journal article" date="2019" name="Int. J. Syst. Evol. Microbiol.">
        <title>The Global Catalogue of Microorganisms (GCM) 10K type strain sequencing project: providing services to taxonomists for standard genome sequencing and annotation.</title>
        <authorList>
            <consortium name="The Broad Institute Genomics Platform"/>
            <consortium name="The Broad Institute Genome Sequencing Center for Infectious Disease"/>
            <person name="Wu L."/>
            <person name="Ma J."/>
        </authorList>
    </citation>
    <scope>NUCLEOTIDE SEQUENCE [LARGE SCALE GENOMIC DNA]</scope>
    <source>
        <strain evidence="4 5">JCM 15089</strain>
    </source>
</reference>
<protein>
    <recommendedName>
        <fullName evidence="3">Pyrroline-5-carboxylate reductase catalytic N-terminal domain-containing protein</fullName>
    </recommendedName>
</protein>
<dbReference type="InterPro" id="IPR036291">
    <property type="entry name" value="NAD(P)-bd_dom_sf"/>
</dbReference>
<feature type="domain" description="Pyrroline-5-carboxylate reductase catalytic N-terminal" evidence="3">
    <location>
        <begin position="25"/>
        <end position="116"/>
    </location>
</feature>
<dbReference type="Gene3D" id="3.40.50.720">
    <property type="entry name" value="NAD(P)-binding Rossmann-like Domain"/>
    <property type="match status" value="1"/>
</dbReference>
<keyword evidence="2" id="KW-0560">Oxidoreductase</keyword>
<organism evidence="4 5">
    <name type="scientific">Rhizomicrobium electricum</name>
    <dbReference type="NCBI Taxonomy" id="480070"/>
    <lineage>
        <taxon>Bacteria</taxon>
        <taxon>Pseudomonadati</taxon>
        <taxon>Pseudomonadota</taxon>
        <taxon>Alphaproteobacteria</taxon>
        <taxon>Micropepsales</taxon>
        <taxon>Micropepsaceae</taxon>
        <taxon>Rhizomicrobium</taxon>
    </lineage>
</organism>
<dbReference type="Proteomes" id="UP001499951">
    <property type="component" value="Unassembled WGS sequence"/>
</dbReference>
<dbReference type="SUPFAM" id="SSF51735">
    <property type="entry name" value="NAD(P)-binding Rossmann-fold domains"/>
    <property type="match status" value="1"/>
</dbReference>
<evidence type="ECO:0000256" key="2">
    <source>
        <dbReference type="ARBA" id="ARBA00023002"/>
    </source>
</evidence>
<proteinExistence type="inferred from homology"/>
<evidence type="ECO:0000256" key="1">
    <source>
        <dbReference type="ARBA" id="ARBA00005525"/>
    </source>
</evidence>
<dbReference type="Pfam" id="PF03807">
    <property type="entry name" value="F420_oxidored"/>
    <property type="match status" value="1"/>
</dbReference>
<gene>
    <name evidence="4" type="ORF">GCM10008942_09480</name>
</gene>
<comment type="caution">
    <text evidence="4">The sequence shown here is derived from an EMBL/GenBank/DDBJ whole genome shotgun (WGS) entry which is preliminary data.</text>
</comment>
<dbReference type="EMBL" id="BAAADD010000002">
    <property type="protein sequence ID" value="GAA0563151.1"/>
    <property type="molecule type" value="Genomic_DNA"/>
</dbReference>
<name>A0ABN1EBJ7_9PROT</name>
<evidence type="ECO:0000313" key="5">
    <source>
        <dbReference type="Proteomes" id="UP001499951"/>
    </source>
</evidence>
<evidence type="ECO:0000259" key="3">
    <source>
        <dbReference type="Pfam" id="PF03807"/>
    </source>
</evidence>
<comment type="similarity">
    <text evidence="1">Belongs to the pyrroline-5-carboxylate reductase family.</text>
</comment>
<evidence type="ECO:0000313" key="4">
    <source>
        <dbReference type="EMBL" id="GAA0563151.1"/>
    </source>
</evidence>
<keyword evidence="5" id="KW-1185">Reference proteome</keyword>
<dbReference type="PANTHER" id="PTHR11645:SF0">
    <property type="entry name" value="PYRROLINE-5-CARBOXYLATE REDUCTASE 3"/>
    <property type="match status" value="1"/>
</dbReference>
<dbReference type="PANTHER" id="PTHR11645">
    <property type="entry name" value="PYRROLINE-5-CARBOXYLATE REDUCTASE"/>
    <property type="match status" value="1"/>
</dbReference>
<accession>A0ABN1EBJ7</accession>